<dbReference type="PANTHER" id="PTHR43143">
    <property type="entry name" value="METALLOPHOSPHOESTERASE, CALCINEURIN SUPERFAMILY"/>
    <property type="match status" value="1"/>
</dbReference>
<dbReference type="InterPro" id="IPR004843">
    <property type="entry name" value="Calcineurin-like_PHP"/>
</dbReference>
<proteinExistence type="predicted"/>
<dbReference type="PANTHER" id="PTHR43143:SF4">
    <property type="entry name" value="CALCINEURIN-LIKE PHOSPHOESTERASE DOMAIN-CONTAINING PROTEIN"/>
    <property type="match status" value="1"/>
</dbReference>
<dbReference type="SUPFAM" id="SSF56300">
    <property type="entry name" value="Metallo-dependent phosphatases"/>
    <property type="match status" value="1"/>
</dbReference>
<dbReference type="InterPro" id="IPR051918">
    <property type="entry name" value="STPP_CPPED1"/>
</dbReference>
<dbReference type="EMBL" id="BDQX01000098">
    <property type="protein sequence ID" value="GBG07520.1"/>
    <property type="molecule type" value="Genomic_DNA"/>
</dbReference>
<protein>
    <submittedName>
        <fullName evidence="2">KID repeat family protein</fullName>
    </submittedName>
</protein>
<organism evidence="2 3">
    <name type="scientific">Paenibacillus agaridevorans</name>
    <dbReference type="NCBI Taxonomy" id="171404"/>
    <lineage>
        <taxon>Bacteria</taxon>
        <taxon>Bacillati</taxon>
        <taxon>Bacillota</taxon>
        <taxon>Bacilli</taxon>
        <taxon>Bacillales</taxon>
        <taxon>Paenibacillaceae</taxon>
        <taxon>Paenibacillus</taxon>
    </lineage>
</organism>
<evidence type="ECO:0000313" key="2">
    <source>
        <dbReference type="EMBL" id="GBG07520.1"/>
    </source>
</evidence>
<dbReference type="InterPro" id="IPR029052">
    <property type="entry name" value="Metallo-depent_PP-like"/>
</dbReference>
<evidence type="ECO:0000313" key="3">
    <source>
        <dbReference type="Proteomes" id="UP000245202"/>
    </source>
</evidence>
<name>A0A2R5ELI4_9BACL</name>
<evidence type="ECO:0000259" key="1">
    <source>
        <dbReference type="Pfam" id="PF00149"/>
    </source>
</evidence>
<feature type="domain" description="Calcineurin-like phosphoesterase" evidence="1">
    <location>
        <begin position="48"/>
        <end position="282"/>
    </location>
</feature>
<comment type="caution">
    <text evidence="2">The sequence shown here is derived from an EMBL/GenBank/DDBJ whole genome shotgun (WGS) entry which is preliminary data.</text>
</comment>
<gene>
    <name evidence="2" type="ORF">PAT3040_02073</name>
</gene>
<sequence length="350" mass="39273">MGVETSEHGRGQADLAEQYPDLPDYYHIPLSETIDRAKQAQTTGSVVIVFYTDPHHKLGGNQLRAAAAVKHAAKALSSDCMVIGGDIMENGPKIEVLLAQSELMDAIRMQGCPAFPMRGNHDDNSIEDFRLKIKGANNVIFPVEAYMDIYRSLDGTVSFDKGNESGLYYYYDIPVKKTRIVMLNSVDVLYKVKADGMLQQNGQWEYAFSDRQVDWFEHKVFDFSDIPDGDKWKVVIFSHLPIIQRGVKGYVDGEVENGEKIWKVIKTNRNQVVACLFGHVHIDQVLYQDGIPLISTLNAVSYRNYAESPDRTVGTASETAFDLISIDCSKGELRMTRFGAGEDRIVIFEV</sequence>
<dbReference type="Proteomes" id="UP000245202">
    <property type="component" value="Unassembled WGS sequence"/>
</dbReference>
<reference evidence="2 3" key="1">
    <citation type="submission" date="2017-08" db="EMBL/GenBank/DDBJ databases">
        <title>Substantial Increase in Enzyme Production by Combined Drug-Resistance Mutations in Paenibacillus agaridevorans.</title>
        <authorList>
            <person name="Tanaka Y."/>
            <person name="Funane K."/>
            <person name="Hosaka T."/>
            <person name="Shiwa Y."/>
            <person name="Fujita N."/>
            <person name="Miyazaki T."/>
            <person name="Yoshikawa H."/>
            <person name="Murakami K."/>
            <person name="Kasahara K."/>
            <person name="Inaoka T."/>
            <person name="Hiraga Y."/>
            <person name="Ochi K."/>
        </authorList>
    </citation>
    <scope>NUCLEOTIDE SEQUENCE [LARGE SCALE GENOMIC DNA]</scope>
    <source>
        <strain evidence="2 3">T-3040</strain>
    </source>
</reference>
<dbReference type="Pfam" id="PF00149">
    <property type="entry name" value="Metallophos"/>
    <property type="match status" value="1"/>
</dbReference>
<dbReference type="AlphaFoldDB" id="A0A2R5ELI4"/>
<dbReference type="Gene3D" id="3.60.21.10">
    <property type="match status" value="1"/>
</dbReference>
<accession>A0A2R5ELI4</accession>
<keyword evidence="3" id="KW-1185">Reference proteome</keyword>
<dbReference type="RefSeq" id="WP_181376542.1">
    <property type="nucleotide sequence ID" value="NZ_BDQX01000098.1"/>
</dbReference>
<dbReference type="GO" id="GO:0016787">
    <property type="term" value="F:hydrolase activity"/>
    <property type="evidence" value="ECO:0007669"/>
    <property type="project" value="InterPro"/>
</dbReference>